<name>A0A0B4S318_9FIRM</name>
<dbReference type="AlphaFoldDB" id="A0A0B4S318"/>
<proteinExistence type="inferred from homology"/>
<dbReference type="NCBIfam" id="TIGR00040">
    <property type="entry name" value="yfcE"/>
    <property type="match status" value="1"/>
</dbReference>
<dbReference type="GO" id="GO:0046872">
    <property type="term" value="F:metal ion binding"/>
    <property type="evidence" value="ECO:0007669"/>
    <property type="project" value="UniProtKB-KW"/>
</dbReference>
<dbReference type="GO" id="GO:0016787">
    <property type="term" value="F:hydrolase activity"/>
    <property type="evidence" value="ECO:0007669"/>
    <property type="project" value="UniProtKB-UniRule"/>
</dbReference>
<dbReference type="SUPFAM" id="SSF56300">
    <property type="entry name" value="Metallo-dependent phosphatases"/>
    <property type="match status" value="1"/>
</dbReference>
<protein>
    <recommendedName>
        <fullName evidence="2">Phosphoesterase</fullName>
        <ecNumber evidence="2">3.1.4.-</ecNumber>
    </recommendedName>
</protein>
<evidence type="ECO:0000256" key="2">
    <source>
        <dbReference type="RuleBase" id="RU362039"/>
    </source>
</evidence>
<dbReference type="Proteomes" id="UP001210690">
    <property type="component" value="Chromosome"/>
</dbReference>
<gene>
    <name evidence="5" type="ORF">NM222_01120</name>
    <name evidence="4" type="ORF">NW74_06680</name>
</gene>
<accession>A0A0B4S318</accession>
<organism evidence="4 6">
    <name type="scientific">Parvimonas micra</name>
    <dbReference type="NCBI Taxonomy" id="33033"/>
    <lineage>
        <taxon>Bacteria</taxon>
        <taxon>Bacillati</taxon>
        <taxon>Bacillota</taxon>
        <taxon>Tissierellia</taxon>
        <taxon>Tissierellales</taxon>
        <taxon>Peptoniphilaceae</taxon>
        <taxon>Parvimonas</taxon>
    </lineage>
</organism>
<dbReference type="PANTHER" id="PTHR11124">
    <property type="entry name" value="VACUOLAR SORTING PROTEIN VPS29"/>
    <property type="match status" value="1"/>
</dbReference>
<keyword evidence="2" id="KW-0479">Metal-binding</keyword>
<feature type="domain" description="Calcineurin-like phosphoesterase" evidence="3">
    <location>
        <begin position="1"/>
        <end position="145"/>
    </location>
</feature>
<dbReference type="InterPro" id="IPR000979">
    <property type="entry name" value="Phosphodiesterase_MJ0936/Vps29"/>
</dbReference>
<evidence type="ECO:0000256" key="1">
    <source>
        <dbReference type="ARBA" id="ARBA00008950"/>
    </source>
</evidence>
<evidence type="ECO:0000259" key="3">
    <source>
        <dbReference type="Pfam" id="PF12850"/>
    </source>
</evidence>
<evidence type="ECO:0000313" key="5">
    <source>
        <dbReference type="EMBL" id="WBB31110.1"/>
    </source>
</evidence>
<reference evidence="4 6" key="1">
    <citation type="submission" date="2014-10" db="EMBL/GenBank/DDBJ databases">
        <title>Complete genome sequence of Parvimonas micra KCOM 1535 (= ChDC B708).</title>
        <authorList>
            <person name="Kook J.-K."/>
            <person name="Park S.-N."/>
            <person name="Lim Y.K."/>
            <person name="Roh H."/>
        </authorList>
    </citation>
    <scope>NUCLEOTIDE SEQUENCE [LARGE SCALE GENOMIC DNA]</scope>
    <source>
        <strain evidence="4">KCOM 1535</strain>
        <strain evidence="6">KCOM 1535 / ChDC B708</strain>
    </source>
</reference>
<evidence type="ECO:0000313" key="6">
    <source>
        <dbReference type="Proteomes" id="UP000031386"/>
    </source>
</evidence>
<comment type="similarity">
    <text evidence="1 2">Belongs to the metallophosphoesterase superfamily. YfcE family.</text>
</comment>
<comment type="cofactor">
    <cofactor evidence="2">
        <name>a divalent metal cation</name>
        <dbReference type="ChEBI" id="CHEBI:60240"/>
    </cofactor>
</comment>
<dbReference type="InterPro" id="IPR024654">
    <property type="entry name" value="Calcineurin-like_PHP_lpxH"/>
</dbReference>
<dbReference type="InterPro" id="IPR029052">
    <property type="entry name" value="Metallo-depent_PP-like"/>
</dbReference>
<dbReference type="EMBL" id="CP101412">
    <property type="protein sequence ID" value="WBB31110.1"/>
    <property type="molecule type" value="Genomic_DNA"/>
</dbReference>
<dbReference type="EC" id="3.1.4.-" evidence="2"/>
<dbReference type="Proteomes" id="UP000031386">
    <property type="component" value="Chromosome"/>
</dbReference>
<dbReference type="KEGG" id="pmic:NW74_06680"/>
<dbReference type="OrthoDB" id="9800565at2"/>
<dbReference type="Pfam" id="PF12850">
    <property type="entry name" value="Metallophos_2"/>
    <property type="match status" value="1"/>
</dbReference>
<dbReference type="Gene3D" id="3.60.21.10">
    <property type="match status" value="1"/>
</dbReference>
<dbReference type="STRING" id="33033.NW74_06680"/>
<dbReference type="EMBL" id="CP009761">
    <property type="protein sequence ID" value="AIZ37031.1"/>
    <property type="molecule type" value="Genomic_DNA"/>
</dbReference>
<reference evidence="5" key="2">
    <citation type="submission" date="2022-07" db="EMBL/GenBank/DDBJ databases">
        <title>Parvimonas micra travels from the subgingival sulcus of the human oral cavity to the colorectal adenocarcinoma.</title>
        <authorList>
            <person name="Conde-Perez K."/>
            <person name="Buetas E."/>
            <person name="Aja-Macaya P."/>
            <person name="Martin-De Arribas E."/>
            <person name="Iglesias-Corras I."/>
            <person name="Trigo-Tasende N."/>
            <person name="Nasser-Ali M."/>
            <person name="Estevez L.S."/>
            <person name="Rumbo-Feal S."/>
            <person name="Otero-Alen B."/>
            <person name="Noguera J.F."/>
            <person name="Concha A."/>
            <person name="Pardinas-Lopez S."/>
            <person name="Carda-Dieguez M."/>
            <person name="Gomez-Randulfe I."/>
            <person name="Martinez-Lago N."/>
            <person name="Ladra S."/>
            <person name="Aparicio L.A."/>
            <person name="Bou G."/>
            <person name="Mira A."/>
            <person name="Vallejo J.A."/>
            <person name="Poza M."/>
        </authorList>
    </citation>
    <scope>NUCLEOTIDE SEQUENCE</scope>
    <source>
        <strain evidence="5">PM102KC-G-1</strain>
    </source>
</reference>
<evidence type="ECO:0000313" key="4">
    <source>
        <dbReference type="EMBL" id="AIZ37031.1"/>
    </source>
</evidence>
<keyword evidence="6" id="KW-1185">Reference proteome</keyword>
<dbReference type="RefSeq" id="WP_009354639.1">
    <property type="nucleotide sequence ID" value="NZ_CAJPUJ010000102.1"/>
</dbReference>
<sequence>MIVAVVSDTHGIVLPVAYSLQRNKVDVVLHLGDNVEDARKIEQITGMEVYVVAGNCDENSKDTPEDLVLEIRRKKFFLTHGHNYNVNNGIDKIVEKAKELGADYALFGHTHVHLREKVDGITVLNPGSTTMPRQGDTKGYYIVNLIEKSVNRINLK</sequence>